<gene>
    <name evidence="1" type="ORF">DNJ96_01265</name>
</gene>
<proteinExistence type="predicted"/>
<name>A0A4Q9RFY0_9GAMM</name>
<dbReference type="Gene3D" id="3.30.1490.300">
    <property type="match status" value="1"/>
</dbReference>
<dbReference type="Proteomes" id="UP000292639">
    <property type="component" value="Unassembled WGS sequence"/>
</dbReference>
<evidence type="ECO:0000313" key="1">
    <source>
        <dbReference type="EMBL" id="TBU99952.1"/>
    </source>
</evidence>
<organism evidence="1 2">
    <name type="scientific">Stutzerimonas kirkiae</name>
    <dbReference type="NCBI Taxonomy" id="2211392"/>
    <lineage>
        <taxon>Bacteria</taxon>
        <taxon>Pseudomonadati</taxon>
        <taxon>Pseudomonadota</taxon>
        <taxon>Gammaproteobacteria</taxon>
        <taxon>Pseudomonadales</taxon>
        <taxon>Pseudomonadaceae</taxon>
        <taxon>Stutzerimonas</taxon>
    </lineage>
</organism>
<dbReference type="OrthoDB" id="5296002at2"/>
<protein>
    <submittedName>
        <fullName evidence="1">MSHA biogenesis protein MshI</fullName>
    </submittedName>
</protein>
<dbReference type="Gene3D" id="3.30.420.40">
    <property type="match status" value="2"/>
</dbReference>
<accession>A0A4Q9RFY0</accession>
<dbReference type="EMBL" id="QJUP01000001">
    <property type="protein sequence ID" value="TBU99952.1"/>
    <property type="molecule type" value="Genomic_DNA"/>
</dbReference>
<keyword evidence="2" id="KW-1185">Reference proteome</keyword>
<dbReference type="InterPro" id="IPR043129">
    <property type="entry name" value="ATPase_NBD"/>
</dbReference>
<reference evidence="1 2" key="1">
    <citation type="submission" date="2018-06" db="EMBL/GenBank/DDBJ databases">
        <title>Three novel Pseudomonas species isolated from symptomatic oak.</title>
        <authorList>
            <person name="Bueno-Gonzalez V."/>
            <person name="Brady C."/>
        </authorList>
    </citation>
    <scope>NUCLEOTIDE SEQUENCE [LARGE SCALE GENOMIC DNA]</scope>
    <source>
        <strain evidence="1 2">P17C</strain>
    </source>
</reference>
<dbReference type="AlphaFoldDB" id="A0A4Q9RFY0"/>
<dbReference type="SUPFAM" id="SSF53067">
    <property type="entry name" value="Actin-like ATPase domain"/>
    <property type="match status" value="1"/>
</dbReference>
<sequence length="305" mass="34176">MRLFSRGKKTKTVGLLGLETSLQGIAVAHVHRTPDAVSLLHCEYREAARDRQHEELKALVGDNGWQGMPVNLLLHPSLYQIFLLEAADVPPAELRDAMRWRVKDMIGEPLEQVVIDCFSLPEDAYRGRTRMVYCVVLGKARVAEYEALVSQAGLRLSSIDITEMAFRNLGLLVGAEGINLALLRLRTSEGLVCIQNGADLYMARHIENGLARADQDLSNMTLEIQRSLDYFESQLGKGYISRLLLLPMKQDGERTREALMRDLAVKLQRLDMRELFPGQPQAELDESLQAFCMGAVGAALRQEID</sequence>
<evidence type="ECO:0000313" key="2">
    <source>
        <dbReference type="Proteomes" id="UP000292639"/>
    </source>
</evidence>
<comment type="caution">
    <text evidence="1">The sequence shown here is derived from an EMBL/GenBank/DDBJ whole genome shotgun (WGS) entry which is preliminary data.</text>
</comment>